<keyword evidence="1" id="KW-0001">2Fe-2S</keyword>
<feature type="region of interest" description="Disordered" evidence="8">
    <location>
        <begin position="143"/>
        <end position="162"/>
    </location>
</feature>
<evidence type="ECO:0000259" key="9">
    <source>
        <dbReference type="PROSITE" id="PS50937"/>
    </source>
</evidence>
<dbReference type="OrthoDB" id="9802944at2"/>
<dbReference type="Gene3D" id="1.10.1660.10">
    <property type="match status" value="1"/>
</dbReference>
<keyword evidence="11" id="KW-1185">Reference proteome</keyword>
<accession>A0A6I4VYJ2</accession>
<dbReference type="AlphaFoldDB" id="A0A6I4VYJ2"/>
<dbReference type="CDD" id="cd01110">
    <property type="entry name" value="HTH_SoxR"/>
    <property type="match status" value="1"/>
</dbReference>
<dbReference type="PANTHER" id="PTHR30204:SF0">
    <property type="entry name" value="REDOX-SENSITIVE TRANSCRIPTIONAL ACTIVATOR SOXR"/>
    <property type="match status" value="1"/>
</dbReference>
<dbReference type="GO" id="GO:0051537">
    <property type="term" value="F:2 iron, 2 sulfur cluster binding"/>
    <property type="evidence" value="ECO:0007669"/>
    <property type="project" value="UniProtKB-KW"/>
</dbReference>
<evidence type="ECO:0000313" key="11">
    <source>
        <dbReference type="Proteomes" id="UP000431901"/>
    </source>
</evidence>
<dbReference type="NCBIfam" id="TIGR01950">
    <property type="entry name" value="SoxR"/>
    <property type="match status" value="1"/>
</dbReference>
<evidence type="ECO:0000313" key="10">
    <source>
        <dbReference type="EMBL" id="MXQ63037.1"/>
    </source>
</evidence>
<dbReference type="InterPro" id="IPR009061">
    <property type="entry name" value="DNA-bd_dom_put_sf"/>
</dbReference>
<evidence type="ECO:0000256" key="3">
    <source>
        <dbReference type="ARBA" id="ARBA00023004"/>
    </source>
</evidence>
<dbReference type="EMBL" id="WUTW01000001">
    <property type="protein sequence ID" value="MXQ63037.1"/>
    <property type="molecule type" value="Genomic_DNA"/>
</dbReference>
<evidence type="ECO:0000256" key="8">
    <source>
        <dbReference type="SAM" id="MobiDB-lite"/>
    </source>
</evidence>
<keyword evidence="7" id="KW-0804">Transcription</keyword>
<dbReference type="PRINTS" id="PR00040">
    <property type="entry name" value="HTHMERR"/>
</dbReference>
<dbReference type="Proteomes" id="UP000431901">
    <property type="component" value="Unassembled WGS sequence"/>
</dbReference>
<dbReference type="SUPFAM" id="SSF46955">
    <property type="entry name" value="Putative DNA-binding domain"/>
    <property type="match status" value="1"/>
</dbReference>
<evidence type="ECO:0000256" key="1">
    <source>
        <dbReference type="ARBA" id="ARBA00022714"/>
    </source>
</evidence>
<evidence type="ECO:0000256" key="2">
    <source>
        <dbReference type="ARBA" id="ARBA00022723"/>
    </source>
</evidence>
<organism evidence="10 11">
    <name type="scientific">Actinomadura rayongensis</name>
    <dbReference type="NCBI Taxonomy" id="1429076"/>
    <lineage>
        <taxon>Bacteria</taxon>
        <taxon>Bacillati</taxon>
        <taxon>Actinomycetota</taxon>
        <taxon>Actinomycetes</taxon>
        <taxon>Streptosporangiales</taxon>
        <taxon>Thermomonosporaceae</taxon>
        <taxon>Actinomadura</taxon>
    </lineage>
</organism>
<dbReference type="GO" id="GO:0046872">
    <property type="term" value="F:metal ion binding"/>
    <property type="evidence" value="ECO:0007669"/>
    <property type="project" value="UniProtKB-KW"/>
</dbReference>
<dbReference type="SMART" id="SM00422">
    <property type="entry name" value="HTH_MERR"/>
    <property type="match status" value="1"/>
</dbReference>
<evidence type="ECO:0000256" key="7">
    <source>
        <dbReference type="ARBA" id="ARBA00023163"/>
    </source>
</evidence>
<dbReference type="GO" id="GO:0003677">
    <property type="term" value="F:DNA binding"/>
    <property type="evidence" value="ECO:0007669"/>
    <property type="project" value="UniProtKB-KW"/>
</dbReference>
<dbReference type="RefSeq" id="WP_161101248.1">
    <property type="nucleotide sequence ID" value="NZ_JBHLYI010000002.1"/>
</dbReference>
<dbReference type="InterPro" id="IPR000551">
    <property type="entry name" value="MerR-type_HTH_dom"/>
</dbReference>
<keyword evidence="5" id="KW-0805">Transcription regulation</keyword>
<evidence type="ECO:0000256" key="5">
    <source>
        <dbReference type="ARBA" id="ARBA00023015"/>
    </source>
</evidence>
<dbReference type="GO" id="GO:0003700">
    <property type="term" value="F:DNA-binding transcription factor activity"/>
    <property type="evidence" value="ECO:0007669"/>
    <property type="project" value="InterPro"/>
</dbReference>
<dbReference type="GO" id="GO:0006979">
    <property type="term" value="P:response to oxidative stress"/>
    <property type="evidence" value="ECO:0007669"/>
    <property type="project" value="InterPro"/>
</dbReference>
<dbReference type="PANTHER" id="PTHR30204">
    <property type="entry name" value="REDOX-CYCLING DRUG-SENSING TRANSCRIPTIONAL ACTIVATOR SOXR"/>
    <property type="match status" value="1"/>
</dbReference>
<dbReference type="InterPro" id="IPR010211">
    <property type="entry name" value="Redox-sen_tscrpt-act_SoxR"/>
</dbReference>
<proteinExistence type="predicted"/>
<name>A0A6I4VYJ2_9ACTN</name>
<comment type="caution">
    <text evidence="10">The sequence shown here is derived from an EMBL/GenBank/DDBJ whole genome shotgun (WGS) entry which is preliminary data.</text>
</comment>
<keyword evidence="3" id="KW-0408">Iron</keyword>
<feature type="domain" description="HTH merR-type" evidence="9">
    <location>
        <begin position="14"/>
        <end position="82"/>
    </location>
</feature>
<keyword evidence="6" id="KW-0238">DNA-binding</keyword>
<keyword evidence="2" id="KW-0479">Metal-binding</keyword>
<evidence type="ECO:0000256" key="4">
    <source>
        <dbReference type="ARBA" id="ARBA00023014"/>
    </source>
</evidence>
<dbReference type="Pfam" id="PF09278">
    <property type="entry name" value="MerR-DNA-bind"/>
    <property type="match status" value="1"/>
</dbReference>
<dbReference type="InterPro" id="IPR047057">
    <property type="entry name" value="MerR_fam"/>
</dbReference>
<feature type="compositionally biased region" description="Basic and acidic residues" evidence="8">
    <location>
        <begin position="153"/>
        <end position="162"/>
    </location>
</feature>
<gene>
    <name evidence="10" type="primary">soxR</name>
    <name evidence="10" type="ORF">GQ466_03205</name>
</gene>
<keyword evidence="4" id="KW-0411">Iron-sulfur</keyword>
<protein>
    <submittedName>
        <fullName evidence="10">Redox-sensitive transcriptional activator SoxR</fullName>
    </submittedName>
</protein>
<reference evidence="10 11" key="1">
    <citation type="submission" date="2019-12" db="EMBL/GenBank/DDBJ databases">
        <title>Nocardia macrotermitis sp. nov. and Nocardia aurantia sp. nov., isolated from the gut of the fungus growing-termite Macrotermes natalensis.</title>
        <authorList>
            <person name="Christine B."/>
            <person name="Rene B."/>
        </authorList>
    </citation>
    <scope>NUCLEOTIDE SEQUENCE [LARGE SCALE GENOMIC DNA]</scope>
    <source>
        <strain evidence="10 11">DSM 102126</strain>
    </source>
</reference>
<sequence>MPDERPELSWTAKEMTISELGARSGVPTSTLRYYERAGLISSRRTSGNQRRYARDTLRRVAFVRVSQRVGIPLATIREALSLLPDERTPTREDWEVLSRRWHDQLDARIERLTRLRDNLTGCIGCGCLSIDLCSLANPHDSLGREGPGPRLLDPPEDKDGAD</sequence>
<dbReference type="InterPro" id="IPR015358">
    <property type="entry name" value="Tscrpt_reg_MerR_DNA-bd"/>
</dbReference>
<evidence type="ECO:0000256" key="6">
    <source>
        <dbReference type="ARBA" id="ARBA00023125"/>
    </source>
</evidence>
<dbReference type="Pfam" id="PF00376">
    <property type="entry name" value="MerR"/>
    <property type="match status" value="1"/>
</dbReference>
<dbReference type="PROSITE" id="PS50937">
    <property type="entry name" value="HTH_MERR_2"/>
    <property type="match status" value="1"/>
</dbReference>